<dbReference type="PROSITE" id="PS01040">
    <property type="entry name" value="SBP_BACTERIAL_5"/>
    <property type="match status" value="1"/>
</dbReference>
<dbReference type="InterPro" id="IPR006311">
    <property type="entry name" value="TAT_signal"/>
</dbReference>
<feature type="domain" description="Solute-binding protein family 5" evidence="5">
    <location>
        <begin position="84"/>
        <end position="424"/>
    </location>
</feature>
<evidence type="ECO:0000256" key="4">
    <source>
        <dbReference type="SAM" id="SignalP"/>
    </source>
</evidence>
<dbReference type="InterPro" id="IPR023765">
    <property type="entry name" value="SBP_5_CS"/>
</dbReference>
<dbReference type="GO" id="GO:0042597">
    <property type="term" value="C:periplasmic space"/>
    <property type="evidence" value="ECO:0007669"/>
    <property type="project" value="UniProtKB-ARBA"/>
</dbReference>
<proteinExistence type="inferred from homology"/>
<dbReference type="InterPro" id="IPR000914">
    <property type="entry name" value="SBP_5_dom"/>
</dbReference>
<comment type="caution">
    <text evidence="6">The sequence shown here is derived from an EMBL/GenBank/DDBJ whole genome shotgun (WGS) entry which is preliminary data.</text>
</comment>
<dbReference type="OrthoDB" id="9764591at2"/>
<accession>A0A5C5UKU9</accession>
<evidence type="ECO:0000259" key="5">
    <source>
        <dbReference type="Pfam" id="PF00496"/>
    </source>
</evidence>
<comment type="similarity">
    <text evidence="2">Belongs to the bacterial solute-binding protein 5 family.</text>
</comment>
<dbReference type="InterPro" id="IPR039424">
    <property type="entry name" value="SBP_5"/>
</dbReference>
<dbReference type="PANTHER" id="PTHR30290">
    <property type="entry name" value="PERIPLASMIC BINDING COMPONENT OF ABC TRANSPORTER"/>
    <property type="match status" value="1"/>
</dbReference>
<keyword evidence="3 4" id="KW-0732">Signal</keyword>
<organism evidence="6 7">
    <name type="scientific">Corynebacterium canis</name>
    <dbReference type="NCBI Taxonomy" id="679663"/>
    <lineage>
        <taxon>Bacteria</taxon>
        <taxon>Bacillati</taxon>
        <taxon>Actinomycetota</taxon>
        <taxon>Actinomycetes</taxon>
        <taxon>Mycobacteriales</taxon>
        <taxon>Corynebacteriaceae</taxon>
        <taxon>Corynebacterium</taxon>
    </lineage>
</organism>
<feature type="signal peptide" evidence="4">
    <location>
        <begin position="1"/>
        <end position="28"/>
    </location>
</feature>
<dbReference type="EMBL" id="VOHM01000005">
    <property type="protein sequence ID" value="TWT26874.1"/>
    <property type="molecule type" value="Genomic_DNA"/>
</dbReference>
<reference evidence="6 7" key="1">
    <citation type="submission" date="2019-08" db="EMBL/GenBank/DDBJ databases">
        <authorList>
            <person name="Lei W."/>
        </authorList>
    </citation>
    <scope>NUCLEOTIDE SEQUENCE [LARGE SCALE GENOMIC DNA]</scope>
    <source>
        <strain evidence="6 7">CCUG 58627</strain>
    </source>
</reference>
<keyword evidence="7" id="KW-1185">Reference proteome</keyword>
<evidence type="ECO:0000256" key="2">
    <source>
        <dbReference type="ARBA" id="ARBA00005695"/>
    </source>
</evidence>
<dbReference type="RefSeq" id="WP_146323692.1">
    <property type="nucleotide sequence ID" value="NZ_BAABLR010000015.1"/>
</dbReference>
<dbReference type="GO" id="GO:0015833">
    <property type="term" value="P:peptide transport"/>
    <property type="evidence" value="ECO:0007669"/>
    <property type="project" value="TreeGrafter"/>
</dbReference>
<protein>
    <submittedName>
        <fullName evidence="6">ABC transporter substrate-binding protein</fullName>
    </submittedName>
</protein>
<dbReference type="SUPFAM" id="SSF53850">
    <property type="entry name" value="Periplasmic binding protein-like II"/>
    <property type="match status" value="1"/>
</dbReference>
<name>A0A5C5UKU9_9CORY</name>
<dbReference type="PROSITE" id="PS51318">
    <property type="entry name" value="TAT"/>
    <property type="match status" value="1"/>
</dbReference>
<dbReference type="InterPro" id="IPR030678">
    <property type="entry name" value="Peptide/Ni-bd"/>
</dbReference>
<feature type="chain" id="PRO_5023131885" evidence="4">
    <location>
        <begin position="29"/>
        <end position="501"/>
    </location>
</feature>
<evidence type="ECO:0000313" key="6">
    <source>
        <dbReference type="EMBL" id="TWT26874.1"/>
    </source>
</evidence>
<dbReference type="Gene3D" id="3.10.105.10">
    <property type="entry name" value="Dipeptide-binding Protein, Domain 3"/>
    <property type="match status" value="1"/>
</dbReference>
<dbReference type="Proteomes" id="UP000320791">
    <property type="component" value="Unassembled WGS sequence"/>
</dbReference>
<dbReference type="GO" id="GO:0043190">
    <property type="term" value="C:ATP-binding cassette (ABC) transporter complex"/>
    <property type="evidence" value="ECO:0007669"/>
    <property type="project" value="InterPro"/>
</dbReference>
<comment type="subcellular location">
    <subcellularLocation>
        <location evidence="1">Cell membrane</location>
        <topology evidence="1">Lipid-anchor</topology>
    </subcellularLocation>
</comment>
<evidence type="ECO:0000256" key="3">
    <source>
        <dbReference type="ARBA" id="ARBA00022729"/>
    </source>
</evidence>
<sequence length="501" mass="53436">MSVTSTRAPWRRRILTGALALTCSVSIAACTTPEEGGAGAGGTDLAIALPFKPVSSLSPYSDDAVYNTRMGIAETLIALDKDGKPTPWLAESWETVGDDTVEFKLRKDVKFHDGSALTAAAAANALKHAVDSASRPKGLGKNDLEFTATDEHTLTVKSAKADPILVQRFADPGSVILSEAAYEGESPNLKGTGTGPFQLEESSDTEATSKAFADYWNGKPALENLKVQFIEDGSARANAVRTAEVNLAQAIPLAQLGEVSELTTESTPLPRGVYLHLNNKKGAFTDAGLRAAAAAAVDPDSIVDSIYEGHAGKAHGSLFNEDTSWAKDVKSANTTSNAAKPNEKEITLATWNERPELPEVASVVAEQLRKAGFQVNVSVSDYKSMETALLEGQYDAVIGSRNYQSGAADPVSFLSSDYTCEGSYNLSLYCNAEIDAEIQQADAIADPEKRYAEAAAIGAKIVADNAVIPLAHEYSLLSYKDVNSLYFDPFERRLVTHETSR</sequence>
<dbReference type="Gene3D" id="3.40.190.10">
    <property type="entry name" value="Periplasmic binding protein-like II"/>
    <property type="match status" value="1"/>
</dbReference>
<dbReference type="GO" id="GO:1904680">
    <property type="term" value="F:peptide transmembrane transporter activity"/>
    <property type="evidence" value="ECO:0007669"/>
    <property type="project" value="TreeGrafter"/>
</dbReference>
<dbReference type="AlphaFoldDB" id="A0A5C5UKU9"/>
<dbReference type="Pfam" id="PF00496">
    <property type="entry name" value="SBP_bac_5"/>
    <property type="match status" value="1"/>
</dbReference>
<evidence type="ECO:0000313" key="7">
    <source>
        <dbReference type="Proteomes" id="UP000320791"/>
    </source>
</evidence>
<dbReference type="PANTHER" id="PTHR30290:SF65">
    <property type="entry name" value="MONOACYL PHOSPHATIDYLINOSITOL TETRAMANNOSIDE-BINDING PROTEIN LPQW-RELATED"/>
    <property type="match status" value="1"/>
</dbReference>
<dbReference type="PROSITE" id="PS51257">
    <property type="entry name" value="PROKAR_LIPOPROTEIN"/>
    <property type="match status" value="1"/>
</dbReference>
<gene>
    <name evidence="6" type="ORF">FRX94_03250</name>
</gene>
<dbReference type="PIRSF" id="PIRSF002741">
    <property type="entry name" value="MppA"/>
    <property type="match status" value="1"/>
</dbReference>
<evidence type="ECO:0000256" key="1">
    <source>
        <dbReference type="ARBA" id="ARBA00004193"/>
    </source>
</evidence>